<evidence type="ECO:0000313" key="6">
    <source>
        <dbReference type="EMBL" id="SMP19974.1"/>
    </source>
</evidence>
<name>A0ABY1NXQ2_9HYPH</name>
<feature type="domain" description="Protein kinase" evidence="5">
    <location>
        <begin position="35"/>
        <end position="313"/>
    </location>
</feature>
<evidence type="ECO:0000256" key="4">
    <source>
        <dbReference type="ARBA" id="ARBA00022840"/>
    </source>
</evidence>
<proteinExistence type="predicted"/>
<dbReference type="SMART" id="SM00220">
    <property type="entry name" value="S_TKc"/>
    <property type="match status" value="1"/>
</dbReference>
<keyword evidence="2" id="KW-0547">Nucleotide-binding</keyword>
<dbReference type="CDD" id="cd14014">
    <property type="entry name" value="STKc_PknB_like"/>
    <property type="match status" value="1"/>
</dbReference>
<dbReference type="PROSITE" id="PS00108">
    <property type="entry name" value="PROTEIN_KINASE_ST"/>
    <property type="match status" value="1"/>
</dbReference>
<dbReference type="RefSeq" id="WP_155189971.1">
    <property type="nucleotide sequence ID" value="NZ_BAAAEA010000003.1"/>
</dbReference>
<dbReference type="InterPro" id="IPR000719">
    <property type="entry name" value="Prot_kinase_dom"/>
</dbReference>
<evidence type="ECO:0000259" key="5">
    <source>
        <dbReference type="PROSITE" id="PS50011"/>
    </source>
</evidence>
<dbReference type="Proteomes" id="UP001157914">
    <property type="component" value="Unassembled WGS sequence"/>
</dbReference>
<dbReference type="EMBL" id="FXTT01000002">
    <property type="protein sequence ID" value="SMP19974.1"/>
    <property type="molecule type" value="Genomic_DNA"/>
</dbReference>
<gene>
    <name evidence="6" type="ORF">SAMN06265374_2084</name>
</gene>
<comment type="caution">
    <text evidence="6">The sequence shown here is derived from an EMBL/GenBank/DDBJ whole genome shotgun (WGS) entry which is preliminary data.</text>
</comment>
<evidence type="ECO:0000256" key="1">
    <source>
        <dbReference type="ARBA" id="ARBA00022679"/>
    </source>
</evidence>
<keyword evidence="7" id="KW-1185">Reference proteome</keyword>
<dbReference type="Pfam" id="PF00069">
    <property type="entry name" value="Pkinase"/>
    <property type="match status" value="1"/>
</dbReference>
<keyword evidence="4" id="KW-0067">ATP-binding</keyword>
<keyword evidence="6" id="KW-0723">Serine/threonine-protein kinase</keyword>
<dbReference type="Gene3D" id="1.10.510.10">
    <property type="entry name" value="Transferase(Phosphotransferase) domain 1"/>
    <property type="match status" value="1"/>
</dbReference>
<evidence type="ECO:0000256" key="2">
    <source>
        <dbReference type="ARBA" id="ARBA00022741"/>
    </source>
</evidence>
<evidence type="ECO:0000313" key="7">
    <source>
        <dbReference type="Proteomes" id="UP001157914"/>
    </source>
</evidence>
<dbReference type="PROSITE" id="PS50011">
    <property type="entry name" value="PROTEIN_KINASE_DOM"/>
    <property type="match status" value="1"/>
</dbReference>
<dbReference type="SUPFAM" id="SSF56112">
    <property type="entry name" value="Protein kinase-like (PK-like)"/>
    <property type="match status" value="1"/>
</dbReference>
<dbReference type="Gene3D" id="3.30.200.20">
    <property type="entry name" value="Phosphorylase Kinase, domain 1"/>
    <property type="match status" value="1"/>
</dbReference>
<dbReference type="InterPro" id="IPR011009">
    <property type="entry name" value="Kinase-like_dom_sf"/>
</dbReference>
<keyword evidence="1" id="KW-0808">Transferase</keyword>
<protein>
    <submittedName>
        <fullName evidence="6">Serine/threonine protein kinase</fullName>
    </submittedName>
</protein>
<sequence>MSDDSSDLGYSLAVKTCRWEDTPALQPGQVLKDRYLLIKEIGVGGQSKVYKARDLVAYRAGLDNVDVALKLIWDNTDVQKDFVSLVHREARRLRDLAHPNIVRVYDMDQTGALHFMVMELLSGNPLSKVLKQKDQRQLEMQHVQRIVHDVGSALAYSHSKGIVHSDLKPGNIFINDDGSITLIDFNISAPIAPHMREKEESTLKILVRLGAVTPAYASPQQLQGADTCEADDVFSFALLIYLCLAGHRPFGPKNALEAMEAGVRPKRIEHVSSAQWKVLSQALAFEDEERTASIAEFVAGFQLASKQTTTGWLRSHLSWT</sequence>
<keyword evidence="3 6" id="KW-0418">Kinase</keyword>
<dbReference type="PANTHER" id="PTHR43289">
    <property type="entry name" value="MITOGEN-ACTIVATED PROTEIN KINASE KINASE KINASE 20-RELATED"/>
    <property type="match status" value="1"/>
</dbReference>
<dbReference type="GO" id="GO:0004674">
    <property type="term" value="F:protein serine/threonine kinase activity"/>
    <property type="evidence" value="ECO:0007669"/>
    <property type="project" value="UniProtKB-KW"/>
</dbReference>
<organism evidence="6 7">
    <name type="scientific">Roseibium denhamense</name>
    <dbReference type="NCBI Taxonomy" id="76305"/>
    <lineage>
        <taxon>Bacteria</taxon>
        <taxon>Pseudomonadati</taxon>
        <taxon>Pseudomonadota</taxon>
        <taxon>Alphaproteobacteria</taxon>
        <taxon>Hyphomicrobiales</taxon>
        <taxon>Stappiaceae</taxon>
        <taxon>Roseibium</taxon>
    </lineage>
</organism>
<reference evidence="6 7" key="1">
    <citation type="submission" date="2017-05" db="EMBL/GenBank/DDBJ databases">
        <authorList>
            <person name="Varghese N."/>
            <person name="Submissions S."/>
        </authorList>
    </citation>
    <scope>NUCLEOTIDE SEQUENCE [LARGE SCALE GENOMIC DNA]</scope>
    <source>
        <strain evidence="6 7">DSM 15949</strain>
    </source>
</reference>
<accession>A0ABY1NXQ2</accession>
<dbReference type="PANTHER" id="PTHR43289:SF6">
    <property type="entry name" value="SERINE_THREONINE-PROTEIN KINASE NEKL-3"/>
    <property type="match status" value="1"/>
</dbReference>
<evidence type="ECO:0000256" key="3">
    <source>
        <dbReference type="ARBA" id="ARBA00022777"/>
    </source>
</evidence>
<dbReference type="InterPro" id="IPR008271">
    <property type="entry name" value="Ser/Thr_kinase_AS"/>
</dbReference>